<evidence type="ECO:0000313" key="3">
    <source>
        <dbReference type="EMBL" id="CAE2341222.1"/>
    </source>
</evidence>
<name>A0A7S4V133_GUITH</name>
<evidence type="ECO:0000256" key="1">
    <source>
        <dbReference type="SAM" id="Coils"/>
    </source>
</evidence>
<evidence type="ECO:0000256" key="2">
    <source>
        <dbReference type="SAM" id="MobiDB-lite"/>
    </source>
</evidence>
<dbReference type="AlphaFoldDB" id="A0A7S4V133"/>
<reference evidence="3" key="1">
    <citation type="submission" date="2021-01" db="EMBL/GenBank/DDBJ databases">
        <authorList>
            <person name="Corre E."/>
            <person name="Pelletier E."/>
            <person name="Niang G."/>
            <person name="Scheremetjew M."/>
            <person name="Finn R."/>
            <person name="Kale V."/>
            <person name="Holt S."/>
            <person name="Cochrane G."/>
            <person name="Meng A."/>
            <person name="Brown T."/>
            <person name="Cohen L."/>
        </authorList>
    </citation>
    <scope>NUCLEOTIDE SEQUENCE</scope>
    <source>
        <strain evidence="3">CCMP 2712</strain>
    </source>
</reference>
<feature type="region of interest" description="Disordered" evidence="2">
    <location>
        <begin position="267"/>
        <end position="313"/>
    </location>
</feature>
<dbReference type="EMBL" id="HBKN01050423">
    <property type="protein sequence ID" value="CAE2341222.1"/>
    <property type="molecule type" value="Transcribed_RNA"/>
</dbReference>
<proteinExistence type="predicted"/>
<protein>
    <submittedName>
        <fullName evidence="3">Uncharacterized protein</fullName>
    </submittedName>
</protein>
<feature type="region of interest" description="Disordered" evidence="2">
    <location>
        <begin position="1"/>
        <end position="45"/>
    </location>
</feature>
<sequence>MQRLADGVSTQAQGLPLQHEDEEKLCEKDGDPAPDSSSSPDFHDVAVDHDQTILFAKKSIVEAQIAMKKFSEEISKDETVNQVSEDSLYCKELTSPSKLSPTRGWTSPFPSTPTSFQAVMAQTNVEKDVVRLRDKDKKAGKFSSLEKLASRKSNKMRVDALHKCIKAIEKLSVALDRESAQNKTLVKVLSSCGLPKENEPPRHYLDQSASWRGRSAAARASYVANMVPGAELKVLKTMPQDWLQSMEKVIALKLVNAQLTAELAELENKRSEFDPPGGEGGEDGRRMQHQGASIHAAANQASSHDQERRLDVTNESELAKTIAIFNERLQANYSELRKRIYDHQAPLGEKEQLVLVDEVRGLQQILSEVNAAMRSLQLDKRSRASAEEAVSLPADVNRQRPHAVDVKSYALAYVAKEDEELNTLEEQMDELLQLLEEKRCHDGRGEEANKAKKTRNSFSSNLEVVKEMEAHEQEEQAPLALGMYNI</sequence>
<keyword evidence="1" id="KW-0175">Coiled coil</keyword>
<feature type="compositionally biased region" description="Basic and acidic residues" evidence="2">
    <location>
        <begin position="18"/>
        <end position="31"/>
    </location>
</feature>
<organism evidence="3">
    <name type="scientific">Guillardia theta</name>
    <name type="common">Cryptophyte</name>
    <name type="synonym">Cryptomonas phi</name>
    <dbReference type="NCBI Taxonomy" id="55529"/>
    <lineage>
        <taxon>Eukaryota</taxon>
        <taxon>Cryptophyceae</taxon>
        <taxon>Pyrenomonadales</taxon>
        <taxon>Geminigeraceae</taxon>
        <taxon>Guillardia</taxon>
    </lineage>
</organism>
<gene>
    <name evidence="3" type="ORF">GTHE00462_LOCUS39311</name>
</gene>
<accession>A0A7S4V133</accession>
<feature type="coiled-coil region" evidence="1">
    <location>
        <begin position="414"/>
        <end position="441"/>
    </location>
</feature>